<dbReference type="Pfam" id="PF15456">
    <property type="entry name" value="Uds1"/>
    <property type="match status" value="1"/>
</dbReference>
<evidence type="ECO:0000313" key="4">
    <source>
        <dbReference type="EMBL" id="EPE35339.1"/>
    </source>
</evidence>
<sequence length="663" mass="72727">MAHIADFMVDADLPNSVGLNNYIAREVSPAPSYEAPSDGPCPEEKEKHVWRMHQPSETRRLHLFPSREKLSIGSAGRKSPDTASQASKAGEKASGENERSTLGSALRSKSKDPKPKEQSLVRRRKVSVPELGPMTTVQEVAMDSPTIPGRPALHERSISAPGNSWKQHMFGESMVSCISEPILDEILELDLLDGSSEPSNPTRTASASPSRRPLSPKCLAPLVIPPGSSAQPQYISQRFRQRSESTPPDVPPKSARMKEHSPFGRFSPFTPGSASTTSLSISTVASSIGATPVWTPDSQRSPKQWASPTPSSSVASPQVSHTRGQSESSHPGHLKKGDKVSGHRRGESETSIMDRGRPKKRPDGSPVKQPTGTTTTRSRTASRSSPTEEQKAFATLPQGIRASNAASVMPMSEIEALRKQAFGQASRFDVLSSKDVDNLSRELRSLDERCEYLTATHRSLRSGRRNLHDRICSFLRSPRVARFSHESILKQEEALSELDSSIDDWVTKLEHAENRRTRVRQKLLEHVAAALILQPSTLTTGEYTPPRSPTKAHSPPRSPVKSQSPQRLAEVVKVSTETFPVRRTTRMSVESIKIYADNDVYALLADVEDEMNRMGGEQIEVAQPEEKLASAAEVTLNSAVYQSLPSTVYEGLPSTVYKRPQIV</sequence>
<gene>
    <name evidence="4" type="ORF">GLAREA_11038</name>
</gene>
<name>S3DE28_GLAL2</name>
<evidence type="ECO:0000256" key="2">
    <source>
        <dbReference type="SAM" id="MobiDB-lite"/>
    </source>
</evidence>
<feature type="compositionally biased region" description="Basic and acidic residues" evidence="2">
    <location>
        <begin position="109"/>
        <end position="120"/>
    </location>
</feature>
<feature type="domain" description="Up-regulated during septation protein 1" evidence="3">
    <location>
        <begin position="414"/>
        <end position="533"/>
    </location>
</feature>
<dbReference type="OMA" id="EVPMDSP"/>
<keyword evidence="1" id="KW-0175">Coiled coil</keyword>
<feature type="coiled-coil region" evidence="1">
    <location>
        <begin position="495"/>
        <end position="522"/>
    </location>
</feature>
<keyword evidence="5" id="KW-1185">Reference proteome</keyword>
<dbReference type="EMBL" id="KE145354">
    <property type="protein sequence ID" value="EPE35339.1"/>
    <property type="molecule type" value="Genomic_DNA"/>
</dbReference>
<accession>S3DE28</accession>
<organism evidence="4 5">
    <name type="scientific">Glarea lozoyensis (strain ATCC 20868 / MF5171)</name>
    <dbReference type="NCBI Taxonomy" id="1116229"/>
    <lineage>
        <taxon>Eukaryota</taxon>
        <taxon>Fungi</taxon>
        <taxon>Dikarya</taxon>
        <taxon>Ascomycota</taxon>
        <taxon>Pezizomycotina</taxon>
        <taxon>Leotiomycetes</taxon>
        <taxon>Helotiales</taxon>
        <taxon>Helotiaceae</taxon>
        <taxon>Glarea</taxon>
    </lineage>
</organism>
<proteinExistence type="predicted"/>
<feature type="region of interest" description="Disordered" evidence="2">
    <location>
        <begin position="538"/>
        <end position="567"/>
    </location>
</feature>
<dbReference type="OrthoDB" id="5429395at2759"/>
<dbReference type="RefSeq" id="XP_008077418.1">
    <property type="nucleotide sequence ID" value="XM_008079227.1"/>
</dbReference>
<evidence type="ECO:0000313" key="5">
    <source>
        <dbReference type="Proteomes" id="UP000016922"/>
    </source>
</evidence>
<feature type="compositionally biased region" description="Low complexity" evidence="2">
    <location>
        <begin position="193"/>
        <end position="213"/>
    </location>
</feature>
<feature type="compositionally biased region" description="Low complexity" evidence="2">
    <location>
        <begin position="306"/>
        <end position="320"/>
    </location>
</feature>
<feature type="compositionally biased region" description="Basic and acidic residues" evidence="2">
    <location>
        <begin position="89"/>
        <end position="99"/>
    </location>
</feature>
<feature type="region of interest" description="Disordered" evidence="2">
    <location>
        <begin position="29"/>
        <end position="131"/>
    </location>
</feature>
<protein>
    <recommendedName>
        <fullName evidence="3">Up-regulated during septation protein 1 domain-containing protein</fullName>
    </recommendedName>
</protein>
<dbReference type="Proteomes" id="UP000016922">
    <property type="component" value="Unassembled WGS sequence"/>
</dbReference>
<feature type="compositionally biased region" description="Basic and acidic residues" evidence="2">
    <location>
        <begin position="335"/>
        <end position="356"/>
    </location>
</feature>
<dbReference type="KEGG" id="glz:GLAREA_11038"/>
<feature type="compositionally biased region" description="Polar residues" evidence="2">
    <location>
        <begin position="228"/>
        <end position="238"/>
    </location>
</feature>
<feature type="region of interest" description="Disordered" evidence="2">
    <location>
        <begin position="290"/>
        <end position="398"/>
    </location>
</feature>
<dbReference type="AlphaFoldDB" id="S3DE28"/>
<evidence type="ECO:0000256" key="1">
    <source>
        <dbReference type="SAM" id="Coils"/>
    </source>
</evidence>
<feature type="compositionally biased region" description="Basic and acidic residues" evidence="2">
    <location>
        <begin position="42"/>
        <end position="70"/>
    </location>
</feature>
<dbReference type="GeneID" id="19470080"/>
<feature type="region of interest" description="Disordered" evidence="2">
    <location>
        <begin position="193"/>
        <end position="277"/>
    </location>
</feature>
<dbReference type="eggNOG" id="ENOG502S13H">
    <property type="taxonomic scope" value="Eukaryota"/>
</dbReference>
<dbReference type="HOGENOM" id="CLU_013725_0_0_1"/>
<dbReference type="STRING" id="1116229.S3DE28"/>
<evidence type="ECO:0000259" key="3">
    <source>
        <dbReference type="Pfam" id="PF15456"/>
    </source>
</evidence>
<feature type="compositionally biased region" description="Low complexity" evidence="2">
    <location>
        <begin position="371"/>
        <end position="385"/>
    </location>
</feature>
<dbReference type="InterPro" id="IPR029191">
    <property type="entry name" value="Uds1"/>
</dbReference>
<reference evidence="4 5" key="1">
    <citation type="journal article" date="2013" name="BMC Genomics">
        <title>Genomics-driven discovery of the pneumocandin biosynthetic gene cluster in the fungus Glarea lozoyensis.</title>
        <authorList>
            <person name="Chen L."/>
            <person name="Yue Q."/>
            <person name="Zhang X."/>
            <person name="Xiang M."/>
            <person name="Wang C."/>
            <person name="Li S."/>
            <person name="Che Y."/>
            <person name="Ortiz-Lopez F.J."/>
            <person name="Bills G.F."/>
            <person name="Liu X."/>
            <person name="An Z."/>
        </authorList>
    </citation>
    <scope>NUCLEOTIDE SEQUENCE [LARGE SCALE GENOMIC DNA]</scope>
    <source>
        <strain evidence="5">ATCC 20868 / MF5171</strain>
    </source>
</reference>